<dbReference type="RefSeq" id="XP_007389664.1">
    <property type="nucleotide sequence ID" value="XM_007389602.1"/>
</dbReference>
<evidence type="ECO:0000313" key="2">
    <source>
        <dbReference type="Proteomes" id="UP000008370"/>
    </source>
</evidence>
<keyword evidence="2" id="KW-1185">Reference proteome</keyword>
<dbReference type="AlphaFoldDB" id="K5XB65"/>
<dbReference type="KEGG" id="pco:PHACADRAFT_246032"/>
<organism evidence="1 2">
    <name type="scientific">Phanerochaete carnosa (strain HHB-10118-sp)</name>
    <name type="common">White-rot fungus</name>
    <name type="synonym">Peniophora carnosa</name>
    <dbReference type="NCBI Taxonomy" id="650164"/>
    <lineage>
        <taxon>Eukaryota</taxon>
        <taxon>Fungi</taxon>
        <taxon>Dikarya</taxon>
        <taxon>Basidiomycota</taxon>
        <taxon>Agaricomycotina</taxon>
        <taxon>Agaricomycetes</taxon>
        <taxon>Polyporales</taxon>
        <taxon>Phanerochaetaceae</taxon>
        <taxon>Phanerochaete</taxon>
    </lineage>
</organism>
<name>K5XB65_PHACS</name>
<dbReference type="InParanoid" id="K5XB65"/>
<gene>
    <name evidence="1" type="ORF">PHACADRAFT_246032</name>
</gene>
<dbReference type="HOGENOM" id="CLU_2904910_0_0_1"/>
<dbReference type="GeneID" id="18913710"/>
<dbReference type="EMBL" id="JH930468">
    <property type="protein sequence ID" value="EKM60187.1"/>
    <property type="molecule type" value="Genomic_DNA"/>
</dbReference>
<proteinExistence type="predicted"/>
<dbReference type="Proteomes" id="UP000008370">
    <property type="component" value="Unassembled WGS sequence"/>
</dbReference>
<sequence length="62" mass="6869">MTTDAPSGCFFTWLTHAVQSETIFHAPDALQCPQLNASYEPSFHRYAGPVQPSFPNADFHGQ</sequence>
<evidence type="ECO:0000313" key="1">
    <source>
        <dbReference type="EMBL" id="EKM60187.1"/>
    </source>
</evidence>
<protein>
    <submittedName>
        <fullName evidence="1">Uncharacterized protein</fullName>
    </submittedName>
</protein>
<accession>K5XB65</accession>
<reference evidence="1 2" key="1">
    <citation type="journal article" date="2012" name="BMC Genomics">
        <title>Comparative genomics of the white-rot fungi, Phanerochaete carnosa and P. chrysosporium, to elucidate the genetic basis of the distinct wood types they colonize.</title>
        <authorList>
            <person name="Suzuki H."/>
            <person name="MacDonald J."/>
            <person name="Syed K."/>
            <person name="Salamov A."/>
            <person name="Hori C."/>
            <person name="Aerts A."/>
            <person name="Henrissat B."/>
            <person name="Wiebenga A."/>
            <person name="vanKuyk P.A."/>
            <person name="Barry K."/>
            <person name="Lindquist E."/>
            <person name="LaButti K."/>
            <person name="Lapidus A."/>
            <person name="Lucas S."/>
            <person name="Coutinho P."/>
            <person name="Gong Y."/>
            <person name="Samejima M."/>
            <person name="Mahadevan R."/>
            <person name="Abou-Zaid M."/>
            <person name="de Vries R.P."/>
            <person name="Igarashi K."/>
            <person name="Yadav J.S."/>
            <person name="Grigoriev I.V."/>
            <person name="Master E.R."/>
        </authorList>
    </citation>
    <scope>NUCLEOTIDE SEQUENCE [LARGE SCALE GENOMIC DNA]</scope>
    <source>
        <strain evidence="1 2">HHB-10118-sp</strain>
    </source>
</reference>